<dbReference type="AlphaFoldDB" id="A0A2B4T368"/>
<evidence type="ECO:0000259" key="11">
    <source>
        <dbReference type="PROSITE" id="PS51192"/>
    </source>
</evidence>
<gene>
    <name evidence="13" type="primary">Hltf</name>
    <name evidence="13" type="ORF">AWC38_SpisGene125</name>
</gene>
<feature type="region of interest" description="Disordered" evidence="9">
    <location>
        <begin position="862"/>
        <end position="881"/>
    </location>
</feature>
<reference evidence="14" key="1">
    <citation type="journal article" date="2017" name="bioRxiv">
        <title>Comparative analysis of the genomes of Stylophora pistillata and Acropora digitifera provides evidence for extensive differences between species of corals.</title>
        <authorList>
            <person name="Voolstra C.R."/>
            <person name="Li Y."/>
            <person name="Liew Y.J."/>
            <person name="Baumgarten S."/>
            <person name="Zoccola D."/>
            <person name="Flot J.-F."/>
            <person name="Tambutte S."/>
            <person name="Allemand D."/>
            <person name="Aranda M."/>
        </authorList>
    </citation>
    <scope>NUCLEOTIDE SEQUENCE [LARGE SCALE GENOMIC DNA]</scope>
</reference>
<protein>
    <submittedName>
        <fullName evidence="13">Helicase-like transcription factor</fullName>
    </submittedName>
</protein>
<dbReference type="Pfam" id="PF00176">
    <property type="entry name" value="SNF2-rel_dom"/>
    <property type="match status" value="1"/>
</dbReference>
<dbReference type="PROSITE" id="PS50089">
    <property type="entry name" value="ZF_RING_2"/>
    <property type="match status" value="1"/>
</dbReference>
<comment type="caution">
    <text evidence="13">The sequence shown here is derived from an EMBL/GenBank/DDBJ whole genome shotgun (WGS) entry which is preliminary data.</text>
</comment>
<feature type="domain" description="RING-type" evidence="10">
    <location>
        <begin position="805"/>
        <end position="846"/>
    </location>
</feature>
<evidence type="ECO:0000256" key="3">
    <source>
        <dbReference type="ARBA" id="ARBA00022771"/>
    </source>
</evidence>
<dbReference type="SUPFAM" id="SSF52540">
    <property type="entry name" value="P-loop containing nucleoside triphosphate hydrolases"/>
    <property type="match status" value="2"/>
</dbReference>
<dbReference type="PROSITE" id="PS51194">
    <property type="entry name" value="HELICASE_CTER"/>
    <property type="match status" value="1"/>
</dbReference>
<evidence type="ECO:0000256" key="7">
    <source>
        <dbReference type="ARBA" id="ARBA00022840"/>
    </source>
</evidence>
<dbReference type="InterPro" id="IPR049730">
    <property type="entry name" value="SNF2/RAD54-like_C"/>
</dbReference>
<keyword evidence="6" id="KW-0862">Zinc</keyword>
<keyword evidence="7" id="KW-0067">ATP-binding</keyword>
<dbReference type="GO" id="GO:0005524">
    <property type="term" value="F:ATP binding"/>
    <property type="evidence" value="ECO:0007669"/>
    <property type="project" value="UniProtKB-KW"/>
</dbReference>
<dbReference type="GO" id="GO:0008270">
    <property type="term" value="F:zinc ion binding"/>
    <property type="evidence" value="ECO:0007669"/>
    <property type="project" value="UniProtKB-KW"/>
</dbReference>
<dbReference type="PANTHER" id="PTHR45626">
    <property type="entry name" value="TRANSCRIPTION TERMINATION FACTOR 2-RELATED"/>
    <property type="match status" value="1"/>
</dbReference>
<evidence type="ECO:0000256" key="5">
    <source>
        <dbReference type="ARBA" id="ARBA00022806"/>
    </source>
</evidence>
<dbReference type="OrthoDB" id="276744at2759"/>
<keyword evidence="14" id="KW-1185">Reference proteome</keyword>
<dbReference type="Proteomes" id="UP000225706">
    <property type="component" value="Unassembled WGS sequence"/>
</dbReference>
<evidence type="ECO:0000259" key="10">
    <source>
        <dbReference type="PROSITE" id="PS50089"/>
    </source>
</evidence>
<dbReference type="InterPro" id="IPR017907">
    <property type="entry name" value="Znf_RING_CS"/>
</dbReference>
<dbReference type="SMART" id="SM00184">
    <property type="entry name" value="RING"/>
    <property type="match status" value="1"/>
</dbReference>
<keyword evidence="2" id="KW-0547">Nucleotide-binding</keyword>
<dbReference type="InterPro" id="IPR001650">
    <property type="entry name" value="Helicase_C-like"/>
</dbReference>
<dbReference type="EMBL" id="LSMT01000001">
    <property type="protein sequence ID" value="PFX35045.1"/>
    <property type="molecule type" value="Genomic_DNA"/>
</dbReference>
<dbReference type="Gene3D" id="3.30.40.10">
    <property type="entry name" value="Zinc/RING finger domain, C3HC4 (zinc finger)"/>
    <property type="match status" value="1"/>
</dbReference>
<evidence type="ECO:0000256" key="4">
    <source>
        <dbReference type="ARBA" id="ARBA00022801"/>
    </source>
</evidence>
<feature type="domain" description="Helicase C-terminal" evidence="12">
    <location>
        <begin position="883"/>
        <end position="1042"/>
    </location>
</feature>
<dbReference type="InterPro" id="IPR014001">
    <property type="entry name" value="Helicase_ATP-bd"/>
</dbReference>
<dbReference type="GO" id="GO:0008094">
    <property type="term" value="F:ATP-dependent activity, acting on DNA"/>
    <property type="evidence" value="ECO:0007669"/>
    <property type="project" value="TreeGrafter"/>
</dbReference>
<dbReference type="SMART" id="SM00490">
    <property type="entry name" value="HELICc"/>
    <property type="match status" value="1"/>
</dbReference>
<dbReference type="PROSITE" id="PS51192">
    <property type="entry name" value="HELICASE_ATP_BIND_1"/>
    <property type="match status" value="1"/>
</dbReference>
<keyword evidence="4" id="KW-0378">Hydrolase</keyword>
<dbReference type="InterPro" id="IPR013083">
    <property type="entry name" value="Znf_RING/FYVE/PHD"/>
</dbReference>
<evidence type="ECO:0000313" key="14">
    <source>
        <dbReference type="Proteomes" id="UP000225706"/>
    </source>
</evidence>
<keyword evidence="3 8" id="KW-0863">Zinc-finger</keyword>
<dbReference type="CDD" id="cd18793">
    <property type="entry name" value="SF2_C_SNF"/>
    <property type="match status" value="1"/>
</dbReference>
<feature type="domain" description="Helicase ATP-binding" evidence="11">
    <location>
        <begin position="512"/>
        <end position="639"/>
    </location>
</feature>
<dbReference type="InterPro" id="IPR038718">
    <property type="entry name" value="SNF2-like_sf"/>
</dbReference>
<dbReference type="Pfam" id="PF00271">
    <property type="entry name" value="Helicase_C"/>
    <property type="match status" value="1"/>
</dbReference>
<organism evidence="13 14">
    <name type="scientific">Stylophora pistillata</name>
    <name type="common">Smooth cauliflower coral</name>
    <dbReference type="NCBI Taxonomy" id="50429"/>
    <lineage>
        <taxon>Eukaryota</taxon>
        <taxon>Metazoa</taxon>
        <taxon>Cnidaria</taxon>
        <taxon>Anthozoa</taxon>
        <taxon>Hexacorallia</taxon>
        <taxon>Scleractinia</taxon>
        <taxon>Astrocoeniina</taxon>
        <taxon>Pocilloporidae</taxon>
        <taxon>Stylophora</taxon>
    </lineage>
</organism>
<proteinExistence type="predicted"/>
<feature type="compositionally biased region" description="Basic and acidic residues" evidence="9">
    <location>
        <begin position="870"/>
        <end position="881"/>
    </location>
</feature>
<dbReference type="InterPro" id="IPR000330">
    <property type="entry name" value="SNF2_N"/>
</dbReference>
<name>A0A2B4T368_STYPI</name>
<feature type="region of interest" description="Disordered" evidence="9">
    <location>
        <begin position="365"/>
        <end position="405"/>
    </location>
</feature>
<feature type="compositionally biased region" description="Basic and acidic residues" evidence="9">
    <location>
        <begin position="381"/>
        <end position="405"/>
    </location>
</feature>
<dbReference type="InterPro" id="IPR027417">
    <property type="entry name" value="P-loop_NTPase"/>
</dbReference>
<keyword evidence="5 13" id="KW-0347">Helicase</keyword>
<dbReference type="SMART" id="SM00487">
    <property type="entry name" value="DEXDc"/>
    <property type="match status" value="1"/>
</dbReference>
<evidence type="ECO:0000256" key="2">
    <source>
        <dbReference type="ARBA" id="ARBA00022741"/>
    </source>
</evidence>
<dbReference type="PANTHER" id="PTHR45626:SF17">
    <property type="entry name" value="HELICASE-LIKE TRANSCRIPTION FACTOR"/>
    <property type="match status" value="1"/>
</dbReference>
<evidence type="ECO:0000259" key="12">
    <source>
        <dbReference type="PROSITE" id="PS51194"/>
    </source>
</evidence>
<dbReference type="GO" id="GO:0006281">
    <property type="term" value="P:DNA repair"/>
    <property type="evidence" value="ECO:0007669"/>
    <property type="project" value="TreeGrafter"/>
</dbReference>
<evidence type="ECO:0000256" key="6">
    <source>
        <dbReference type="ARBA" id="ARBA00022833"/>
    </source>
</evidence>
<evidence type="ECO:0000256" key="1">
    <source>
        <dbReference type="ARBA" id="ARBA00022723"/>
    </source>
</evidence>
<keyword evidence="1" id="KW-0479">Metal-binding</keyword>
<evidence type="ECO:0000256" key="8">
    <source>
        <dbReference type="PROSITE-ProRule" id="PRU00175"/>
    </source>
</evidence>
<accession>A0A2B4T368</accession>
<dbReference type="PROSITE" id="PS00518">
    <property type="entry name" value="ZF_RING_1"/>
    <property type="match status" value="1"/>
</dbReference>
<dbReference type="InterPro" id="IPR001841">
    <property type="entry name" value="Znf_RING"/>
</dbReference>
<dbReference type="GO" id="GO:0016787">
    <property type="term" value="F:hydrolase activity"/>
    <property type="evidence" value="ECO:0007669"/>
    <property type="project" value="UniProtKB-KW"/>
</dbReference>
<dbReference type="SUPFAM" id="SSF57850">
    <property type="entry name" value="RING/U-box"/>
    <property type="match status" value="1"/>
</dbReference>
<evidence type="ECO:0000256" key="9">
    <source>
        <dbReference type="SAM" id="MobiDB-lite"/>
    </source>
</evidence>
<dbReference type="GO" id="GO:0005634">
    <property type="term" value="C:nucleus"/>
    <property type="evidence" value="ECO:0007669"/>
    <property type="project" value="TreeGrafter"/>
</dbReference>
<dbReference type="GO" id="GO:0004386">
    <property type="term" value="F:helicase activity"/>
    <property type="evidence" value="ECO:0007669"/>
    <property type="project" value="UniProtKB-KW"/>
</dbReference>
<dbReference type="Gene3D" id="3.40.50.300">
    <property type="entry name" value="P-loop containing nucleotide triphosphate hydrolases"/>
    <property type="match status" value="2"/>
</dbReference>
<sequence>MAEMAFSTPAEKDTSPAAVIFPTVPEPGLGMIPTHASSAQMLTPATCIHGNDCATTTSSLPRIVVPRRVTETLVSSPKGVSATTVTLGHSNAATKNSNLSLQSTSTSDTVTSESSISSLVNPVSSVVSTTTLEVSESFAPGIPIMDDTTATLTNLQTVANSSHSDSPSVCNSTTSLPDIPTIFSDFTPCTKCNSILVCSCPGPSSVGGGNNSALTTCQASCTGLFTCEGMEVDGKEDFKPFEQDVKPPMSPTPVPLNRLDQLFDGLIEYDKITKAEQPEVITTRLFPYQLQALNWMITRENNTDLAPFWNKVNKSTWFNKGTNMSTDRKPHSPKGGILADDMGLGKTLVVISLIMANHLHGKPMFSRSINKRKMSNSDQDGECKHEPKEKMPHRGSSDEDDPKDIKEEVKVISIKKRKHVTPKKKRLADSKMLKEPGFKFRQMYLSQLSSKSTKKEKDKNKVKKELPQLVSIDNDFNTDVAADLWLSTGNDSINRSDRGKENSPSEDEHSATLIVCPLSVLSNWTDQICSHVHGDVSLQVYMYYGAERLRDVNFLRQQDVVLTTYPTLTNDYSRLDSPLHKIKWLRVILDEGHTIRNPQTRLTKAMIDLVAMRRWVLTGTPIQNRLDDLWSVVKFLRLEPFDDKKWWNAALASSVRRGDELAVNRLQKLLKHISIRRLKTDQDEGRPLVKLPPRTVVIQEVELSEEERKLYDSMQKHGQLIIKKYLQNGTVLAKYAHCFAILMRLRQLCLHPKLCEEECHSLQRAQDLLQGLEDSDDDDLDMDYNNQRLIKDLLATLSSGSDEECSVCLESLVEPVITRCAHAFCQQCIMDVMTSENLAPRCPLCRAPLNVNELIKVSEKKKQKLPSAKKTSEDSDSKNKSSKLDALMGALCAIRDKDPFTKSLVVSQFTSFLDLIEEALHKEDFNFVRLDGRMMQETRARAIESFAKTCSSSPTVFLLSLTAGGVGLNLTAATRVFLMDPAWNPAIEEQCFDRSHRLGQTQEVIITKYIVMNSVEERMLTLQEGKRTLMGQAFGVQRQSQEERRRARVRDIKHLIGL</sequence>
<dbReference type="InterPro" id="IPR050628">
    <property type="entry name" value="SNF2_RAD54_helicase_TF"/>
</dbReference>
<dbReference type="STRING" id="50429.A0A2B4T368"/>
<dbReference type="Gene3D" id="3.40.50.10810">
    <property type="entry name" value="Tandem AAA-ATPase domain"/>
    <property type="match status" value="2"/>
</dbReference>
<dbReference type="Pfam" id="PF13923">
    <property type="entry name" value="zf-C3HC4_2"/>
    <property type="match status" value="1"/>
</dbReference>
<evidence type="ECO:0000313" key="13">
    <source>
        <dbReference type="EMBL" id="PFX35045.1"/>
    </source>
</evidence>